<keyword evidence="2" id="KW-0732">Signal</keyword>
<evidence type="ECO:0000313" key="7">
    <source>
        <dbReference type="EMBL" id="OIQ90103.1"/>
    </source>
</evidence>
<evidence type="ECO:0008006" key="8">
    <source>
        <dbReference type="Google" id="ProtNLM"/>
    </source>
</evidence>
<dbReference type="EMBL" id="MLJW01000304">
    <property type="protein sequence ID" value="OIQ90103.1"/>
    <property type="molecule type" value="Genomic_DNA"/>
</dbReference>
<comment type="caution">
    <text evidence="7">The sequence shown here is derived from an EMBL/GenBank/DDBJ whole genome shotgun (WGS) entry which is preliminary data.</text>
</comment>
<evidence type="ECO:0000256" key="2">
    <source>
        <dbReference type="ARBA" id="ARBA00022729"/>
    </source>
</evidence>
<keyword evidence="5" id="KW-0998">Cell outer membrane</keyword>
<organism evidence="7">
    <name type="scientific">mine drainage metagenome</name>
    <dbReference type="NCBI Taxonomy" id="410659"/>
    <lineage>
        <taxon>unclassified sequences</taxon>
        <taxon>metagenomes</taxon>
        <taxon>ecological metagenomes</taxon>
    </lineage>
</organism>
<evidence type="ECO:0000256" key="5">
    <source>
        <dbReference type="ARBA" id="ARBA00023237"/>
    </source>
</evidence>
<evidence type="ECO:0000256" key="3">
    <source>
        <dbReference type="ARBA" id="ARBA00023136"/>
    </source>
</evidence>
<dbReference type="InterPro" id="IPR032831">
    <property type="entry name" value="LptM_cons"/>
</dbReference>
<comment type="subcellular location">
    <subcellularLocation>
        <location evidence="1">Cell outer membrane</location>
        <topology evidence="1">Lipid-anchor</topology>
    </subcellularLocation>
</comment>
<evidence type="ECO:0000256" key="1">
    <source>
        <dbReference type="ARBA" id="ARBA00004459"/>
    </source>
</evidence>
<dbReference type="NCBIfam" id="NF047847">
    <property type="entry name" value="SS_mature_LptM"/>
    <property type="match status" value="1"/>
</dbReference>
<proteinExistence type="predicted"/>
<protein>
    <recommendedName>
        <fullName evidence="8">Lipoprotein</fullName>
    </recommendedName>
</protein>
<name>A0A1J5RDL8_9ZZZZ</name>
<keyword evidence="3" id="KW-0472">Membrane</keyword>
<reference evidence="7" key="1">
    <citation type="submission" date="2016-10" db="EMBL/GenBank/DDBJ databases">
        <title>Sequence of Gallionella enrichment culture.</title>
        <authorList>
            <person name="Poehlein A."/>
            <person name="Muehling M."/>
            <person name="Daniel R."/>
        </authorList>
    </citation>
    <scope>NUCLEOTIDE SEQUENCE</scope>
</reference>
<gene>
    <name evidence="7" type="ORF">GALL_280130</name>
</gene>
<evidence type="ECO:0000256" key="4">
    <source>
        <dbReference type="ARBA" id="ARBA00023139"/>
    </source>
</evidence>
<sequence>MPSIIVLLLLVALSACGTKTPLVRPSGPATPPLLGFVAPAAASAAPHDDSNAPEAAQ</sequence>
<accession>A0A1J5RDL8</accession>
<keyword evidence="4" id="KW-0564">Palmitate</keyword>
<keyword evidence="6" id="KW-0449">Lipoprotein</keyword>
<dbReference type="AlphaFoldDB" id="A0A1J5RDL8"/>
<evidence type="ECO:0000256" key="6">
    <source>
        <dbReference type="ARBA" id="ARBA00023288"/>
    </source>
</evidence>